<feature type="domain" description="Beta-ketoacyl synthase-like N-terminal" evidence="1">
    <location>
        <begin position="133"/>
        <end position="198"/>
    </location>
</feature>
<keyword evidence="3" id="KW-1185">Reference proteome</keyword>
<evidence type="ECO:0000313" key="2">
    <source>
        <dbReference type="EMBL" id="WAS94859.1"/>
    </source>
</evidence>
<evidence type="ECO:0000313" key="3">
    <source>
        <dbReference type="Proteomes" id="UP001164459"/>
    </source>
</evidence>
<dbReference type="Proteomes" id="UP001164459">
    <property type="component" value="Chromosome"/>
</dbReference>
<dbReference type="InterPro" id="IPR014030">
    <property type="entry name" value="Ketoacyl_synth_N"/>
</dbReference>
<reference evidence="2" key="1">
    <citation type="submission" date="2022-11" db="EMBL/GenBank/DDBJ databases">
        <title>Minimal conservation of predation-associated metabolite biosynthetic gene clusters underscores biosynthetic potential of Myxococcota including descriptions for ten novel species: Archangium lansinium sp. nov., Myxococcus landrumus sp. nov., Nannocystis bai.</title>
        <authorList>
            <person name="Ahearne A."/>
            <person name="Stevens C."/>
            <person name="Dowd S."/>
        </authorList>
    </citation>
    <scope>NUCLEOTIDE SEQUENCE</scope>
    <source>
        <strain evidence="2">Fl3</strain>
    </source>
</reference>
<dbReference type="Gene3D" id="3.40.47.10">
    <property type="match status" value="1"/>
</dbReference>
<gene>
    <name evidence="2" type="ORF">O0S08_01750</name>
</gene>
<dbReference type="SUPFAM" id="SSF53901">
    <property type="entry name" value="Thiolase-like"/>
    <property type="match status" value="1"/>
</dbReference>
<proteinExistence type="predicted"/>
<dbReference type="EMBL" id="CP114040">
    <property type="protein sequence ID" value="WAS94859.1"/>
    <property type="molecule type" value="Genomic_DNA"/>
</dbReference>
<dbReference type="InterPro" id="IPR016039">
    <property type="entry name" value="Thiolase-like"/>
</dbReference>
<accession>A0ABY7H6G1</accession>
<organism evidence="2 3">
    <name type="scientific">Nannocystis punicea</name>
    <dbReference type="NCBI Taxonomy" id="2995304"/>
    <lineage>
        <taxon>Bacteria</taxon>
        <taxon>Pseudomonadati</taxon>
        <taxon>Myxococcota</taxon>
        <taxon>Polyangia</taxon>
        <taxon>Nannocystales</taxon>
        <taxon>Nannocystaceae</taxon>
        <taxon>Nannocystis</taxon>
    </lineage>
</organism>
<dbReference type="Pfam" id="PF00109">
    <property type="entry name" value="ketoacyl-synt"/>
    <property type="match status" value="1"/>
</dbReference>
<protein>
    <submittedName>
        <fullName evidence="2">Beta-ketoacyl synthase N-terminal-like domain-containing protein</fullName>
    </submittedName>
</protein>
<dbReference type="RefSeq" id="WP_269037194.1">
    <property type="nucleotide sequence ID" value="NZ_CP114040.1"/>
</dbReference>
<sequence>MTTSVGLKAAATAAAVRAGISRQRESSFWTCSGEPMIVAFLADEHLPPLAPELAREKGLSKRHQRMLRLATRALREAVSPLARVESVPVVLVGPESYEKENAAIAADFLAHLRVQSNVYFSRVGSSTAFQGRAGGIAALEHALRLLHEQKHSYVLVGGVDSHADLELLGLLDQAGRLHAYGVMDGFVPGEGAGFLLLSAQRRTPESVGLAYLAAPGLGEERGHRHSEEPHLGDGLADAVRTAVAGAPDGSIGSVFCSLNGESFGAKEWGVAAIRSSMAFRGGPRFLLNHPADCFGDLGAASGPVLVGLAAMEQRRGEIPGSSLVWCASEGAPRAAVLVSRDPATDLR</sequence>
<name>A0ABY7H6G1_9BACT</name>
<evidence type="ECO:0000259" key="1">
    <source>
        <dbReference type="Pfam" id="PF00109"/>
    </source>
</evidence>